<evidence type="ECO:0000313" key="2">
    <source>
        <dbReference type="EMBL" id="CAB4007591.1"/>
    </source>
</evidence>
<feature type="non-terminal residue" evidence="2">
    <location>
        <position position="76"/>
    </location>
</feature>
<accession>A0A7D9IFG1</accession>
<keyword evidence="3" id="KW-1185">Reference proteome</keyword>
<feature type="non-terminal residue" evidence="2">
    <location>
        <position position="1"/>
    </location>
</feature>
<feature type="region of interest" description="Disordered" evidence="1">
    <location>
        <begin position="1"/>
        <end position="29"/>
    </location>
</feature>
<dbReference type="EMBL" id="CACRXK020005843">
    <property type="protein sequence ID" value="CAB4007591.1"/>
    <property type="molecule type" value="Genomic_DNA"/>
</dbReference>
<organism evidence="2 3">
    <name type="scientific">Paramuricea clavata</name>
    <name type="common">Red gorgonian</name>
    <name type="synonym">Violescent sea-whip</name>
    <dbReference type="NCBI Taxonomy" id="317549"/>
    <lineage>
        <taxon>Eukaryota</taxon>
        <taxon>Metazoa</taxon>
        <taxon>Cnidaria</taxon>
        <taxon>Anthozoa</taxon>
        <taxon>Octocorallia</taxon>
        <taxon>Malacalcyonacea</taxon>
        <taxon>Plexauridae</taxon>
        <taxon>Paramuricea</taxon>
    </lineage>
</organism>
<gene>
    <name evidence="2" type="ORF">PACLA_8A060537</name>
</gene>
<reference evidence="2" key="1">
    <citation type="submission" date="2020-04" db="EMBL/GenBank/DDBJ databases">
        <authorList>
            <person name="Alioto T."/>
            <person name="Alioto T."/>
            <person name="Gomez Garrido J."/>
        </authorList>
    </citation>
    <scope>NUCLEOTIDE SEQUENCE</scope>
    <source>
        <strain evidence="2">A484AB</strain>
    </source>
</reference>
<name>A0A7D9IFG1_PARCT</name>
<feature type="compositionally biased region" description="Basic and acidic residues" evidence="1">
    <location>
        <begin position="14"/>
        <end position="25"/>
    </location>
</feature>
<comment type="caution">
    <text evidence="2">The sequence shown here is derived from an EMBL/GenBank/DDBJ whole genome shotgun (WGS) entry which is preliminary data.</text>
</comment>
<feature type="compositionally biased region" description="Basic residues" evidence="1">
    <location>
        <begin position="1"/>
        <end position="13"/>
    </location>
</feature>
<proteinExistence type="predicted"/>
<dbReference type="Proteomes" id="UP001152795">
    <property type="component" value="Unassembled WGS sequence"/>
</dbReference>
<protein>
    <submittedName>
        <fullName evidence="2">Uncharacterized protein</fullName>
    </submittedName>
</protein>
<evidence type="ECO:0000313" key="3">
    <source>
        <dbReference type="Proteomes" id="UP001152795"/>
    </source>
</evidence>
<sequence length="76" mass="8987">SRLKNKRSIQAKKNTKEKGYSDLKSHQKQKTKKILSINEVMLKHKYALFAKNHFKEAADDDQTNETRIQYFTDSNE</sequence>
<evidence type="ECO:0000256" key="1">
    <source>
        <dbReference type="SAM" id="MobiDB-lite"/>
    </source>
</evidence>
<dbReference type="AlphaFoldDB" id="A0A7D9IFG1"/>